<dbReference type="GO" id="GO:0006412">
    <property type="term" value="P:translation"/>
    <property type="evidence" value="ECO:0007669"/>
    <property type="project" value="UniProtKB-UniRule"/>
</dbReference>
<evidence type="ECO:0000256" key="2">
    <source>
        <dbReference type="ARBA" id="ARBA00022730"/>
    </source>
</evidence>
<dbReference type="GO" id="GO:0070181">
    <property type="term" value="F:small ribosomal subunit rRNA binding"/>
    <property type="evidence" value="ECO:0007669"/>
    <property type="project" value="TreeGrafter"/>
</dbReference>
<evidence type="ECO:0000256" key="6">
    <source>
        <dbReference type="ARBA" id="ARBA00035136"/>
    </source>
</evidence>
<sequence>MPITSSAKKALRAAKRRKVFNDRRRKTLRETIKKLEALAKEGSYDKAVALLPAAYKAVDKAAKRGVIEARTAARRKARVAHAVSAAKK</sequence>
<dbReference type="PANTHER" id="PTHR33398:SF1">
    <property type="entry name" value="SMALL RIBOSOMAL SUBUNIT PROTEIN BS20C"/>
    <property type="match status" value="1"/>
</dbReference>
<dbReference type="Proteomes" id="UP000178099">
    <property type="component" value="Unassembled WGS sequence"/>
</dbReference>
<keyword evidence="4 7" id="KW-0689">Ribosomal protein</keyword>
<dbReference type="HAMAP" id="MF_00500">
    <property type="entry name" value="Ribosomal_bS20"/>
    <property type="match status" value="1"/>
</dbReference>
<comment type="caution">
    <text evidence="8">The sequence shown here is derived from an EMBL/GenBank/DDBJ whole genome shotgun (WGS) entry which is preliminary data.</text>
</comment>
<proteinExistence type="inferred from homology"/>
<dbReference type="EMBL" id="MHLN01000035">
    <property type="protein sequence ID" value="OGZ10671.1"/>
    <property type="molecule type" value="Genomic_DNA"/>
</dbReference>
<dbReference type="PANTHER" id="PTHR33398">
    <property type="entry name" value="30S RIBOSOMAL PROTEIN S20"/>
    <property type="match status" value="1"/>
</dbReference>
<accession>A0A1G2DCK7</accession>
<dbReference type="Pfam" id="PF01649">
    <property type="entry name" value="Ribosomal_S20p"/>
    <property type="match status" value="1"/>
</dbReference>
<dbReference type="SUPFAM" id="SSF46992">
    <property type="entry name" value="Ribosomal protein S20"/>
    <property type="match status" value="1"/>
</dbReference>
<organism evidence="8 9">
    <name type="scientific">Candidatus Lloydbacteria bacterium RIFCSPHIGHO2_02_FULL_51_22</name>
    <dbReference type="NCBI Taxonomy" id="1798663"/>
    <lineage>
        <taxon>Bacteria</taxon>
        <taxon>Candidatus Lloydiibacteriota</taxon>
    </lineage>
</organism>
<reference evidence="8 9" key="1">
    <citation type="journal article" date="2016" name="Nat. Commun.">
        <title>Thousands of microbial genomes shed light on interconnected biogeochemical processes in an aquifer system.</title>
        <authorList>
            <person name="Anantharaman K."/>
            <person name="Brown C.T."/>
            <person name="Hug L.A."/>
            <person name="Sharon I."/>
            <person name="Castelle C.J."/>
            <person name="Probst A.J."/>
            <person name="Thomas B.C."/>
            <person name="Singh A."/>
            <person name="Wilkins M.J."/>
            <person name="Karaoz U."/>
            <person name="Brodie E.L."/>
            <person name="Williams K.H."/>
            <person name="Hubbard S.S."/>
            <person name="Banfield J.F."/>
        </authorList>
    </citation>
    <scope>NUCLEOTIDE SEQUENCE [LARGE SCALE GENOMIC DNA]</scope>
</reference>
<evidence type="ECO:0000256" key="5">
    <source>
        <dbReference type="ARBA" id="ARBA00023274"/>
    </source>
</evidence>
<dbReference type="AlphaFoldDB" id="A0A1G2DCK7"/>
<evidence type="ECO:0000313" key="9">
    <source>
        <dbReference type="Proteomes" id="UP000178099"/>
    </source>
</evidence>
<dbReference type="Gene3D" id="1.20.58.110">
    <property type="entry name" value="Ribosomal protein S20"/>
    <property type="match status" value="1"/>
</dbReference>
<dbReference type="InterPro" id="IPR036510">
    <property type="entry name" value="Ribosomal_bS20_sf"/>
</dbReference>
<name>A0A1G2DCK7_9BACT</name>
<keyword evidence="5 7" id="KW-0687">Ribonucleoprotein</keyword>
<dbReference type="InterPro" id="IPR002583">
    <property type="entry name" value="Ribosomal_bS20"/>
</dbReference>
<comment type="function">
    <text evidence="7">Binds directly to 16S ribosomal RNA.</text>
</comment>
<evidence type="ECO:0000256" key="3">
    <source>
        <dbReference type="ARBA" id="ARBA00022884"/>
    </source>
</evidence>
<dbReference type="GO" id="GO:0015935">
    <property type="term" value="C:small ribosomal subunit"/>
    <property type="evidence" value="ECO:0007669"/>
    <property type="project" value="TreeGrafter"/>
</dbReference>
<protein>
    <recommendedName>
        <fullName evidence="6 7">Small ribosomal subunit protein bS20</fullName>
    </recommendedName>
</protein>
<evidence type="ECO:0000256" key="7">
    <source>
        <dbReference type="HAMAP-Rule" id="MF_00500"/>
    </source>
</evidence>
<evidence type="ECO:0000256" key="4">
    <source>
        <dbReference type="ARBA" id="ARBA00022980"/>
    </source>
</evidence>
<evidence type="ECO:0000256" key="1">
    <source>
        <dbReference type="ARBA" id="ARBA00007634"/>
    </source>
</evidence>
<comment type="similarity">
    <text evidence="1 7">Belongs to the bacterial ribosomal protein bS20 family.</text>
</comment>
<keyword evidence="2 7" id="KW-0699">rRNA-binding</keyword>
<dbReference type="NCBIfam" id="TIGR00029">
    <property type="entry name" value="S20"/>
    <property type="match status" value="1"/>
</dbReference>
<gene>
    <name evidence="7" type="primary">rpsT</name>
    <name evidence="8" type="ORF">A3D67_02260</name>
</gene>
<keyword evidence="3 7" id="KW-0694">RNA-binding</keyword>
<dbReference type="GO" id="GO:0003735">
    <property type="term" value="F:structural constituent of ribosome"/>
    <property type="evidence" value="ECO:0007669"/>
    <property type="project" value="InterPro"/>
</dbReference>
<evidence type="ECO:0000313" key="8">
    <source>
        <dbReference type="EMBL" id="OGZ10671.1"/>
    </source>
</evidence>